<dbReference type="PROSITE" id="PS51843">
    <property type="entry name" value="NR_LBD"/>
    <property type="match status" value="1"/>
</dbReference>
<evidence type="ECO:0000256" key="1">
    <source>
        <dbReference type="ARBA" id="ARBA00023015"/>
    </source>
</evidence>
<dbReference type="eggNOG" id="KOG3575">
    <property type="taxonomic scope" value="Eukaryota"/>
</dbReference>
<reference evidence="6" key="1">
    <citation type="submission" date="2011-07" db="EMBL/GenBank/DDBJ databases">
        <authorList>
            <consortium name="Caenorhabditis brenneri Sequencing and Analysis Consortium"/>
            <person name="Wilson R.K."/>
        </authorList>
    </citation>
    <scope>NUCLEOTIDE SEQUENCE [LARGE SCALE GENOMIC DNA]</scope>
    <source>
        <strain evidence="6">PB2801</strain>
    </source>
</reference>
<dbReference type="OrthoDB" id="5844222at2759"/>
<dbReference type="STRING" id="135651.G0NEP3"/>
<feature type="domain" description="NR LBD" evidence="4">
    <location>
        <begin position="1"/>
        <end position="187"/>
    </location>
</feature>
<dbReference type="InterPro" id="IPR000536">
    <property type="entry name" value="Nucl_hrmn_rcpt_lig-bd"/>
</dbReference>
<dbReference type="SUPFAM" id="SSF48508">
    <property type="entry name" value="Nuclear receptor ligand-binding domain"/>
    <property type="match status" value="1"/>
</dbReference>
<dbReference type="InterPro" id="IPR051152">
    <property type="entry name" value="C.elegans_Orphan_NR"/>
</dbReference>
<proteinExistence type="predicted"/>
<keyword evidence="6" id="KW-1185">Reference proteome</keyword>
<dbReference type="AlphaFoldDB" id="G0NEP3"/>
<dbReference type="SMART" id="SM00430">
    <property type="entry name" value="HOLI"/>
    <property type="match status" value="1"/>
</dbReference>
<dbReference type="PANTHER" id="PTHR45680:SF5">
    <property type="entry name" value="NUCLEAR HORMONE RECEPTOR FAMILY-RELATED"/>
    <property type="match status" value="1"/>
</dbReference>
<sequence>MLKGLWNVFGRLEKVATTAIARQQKLCGESMLMAYVEKDVVVCDIKNLEVDLSWCSRYTFEQLKFFDSHDHEKQLDILIQLILELQPTDVELSYMLCQLCFHQVGKKYQGEILEVTDRFQEILSNHLHDYYVNNRQQVKYANRISNMMKINNIIQQCIYRDRVKSELMKVFDVFYVKCSHPDLFINS</sequence>
<organism evidence="6">
    <name type="scientific">Caenorhabditis brenneri</name>
    <name type="common">Nematode worm</name>
    <dbReference type="NCBI Taxonomy" id="135651"/>
    <lineage>
        <taxon>Eukaryota</taxon>
        <taxon>Metazoa</taxon>
        <taxon>Ecdysozoa</taxon>
        <taxon>Nematoda</taxon>
        <taxon>Chromadorea</taxon>
        <taxon>Rhabditida</taxon>
        <taxon>Rhabditina</taxon>
        <taxon>Rhabditomorpha</taxon>
        <taxon>Rhabditoidea</taxon>
        <taxon>Rhabditidae</taxon>
        <taxon>Peloderinae</taxon>
        <taxon>Caenorhabditis</taxon>
    </lineage>
</organism>
<dbReference type="PANTHER" id="PTHR45680">
    <property type="entry name" value="NUCLEAR HORMONE RECEPTOR FAMILY"/>
    <property type="match status" value="1"/>
</dbReference>
<evidence type="ECO:0000256" key="2">
    <source>
        <dbReference type="ARBA" id="ARBA00023163"/>
    </source>
</evidence>
<keyword evidence="3" id="KW-0675">Receptor</keyword>
<keyword evidence="2" id="KW-0804">Transcription</keyword>
<dbReference type="Gene3D" id="1.10.565.10">
    <property type="entry name" value="Retinoid X Receptor"/>
    <property type="match status" value="1"/>
</dbReference>
<evidence type="ECO:0000259" key="4">
    <source>
        <dbReference type="PROSITE" id="PS51843"/>
    </source>
</evidence>
<evidence type="ECO:0000313" key="6">
    <source>
        <dbReference type="Proteomes" id="UP000008068"/>
    </source>
</evidence>
<dbReference type="Proteomes" id="UP000008068">
    <property type="component" value="Unassembled WGS sequence"/>
</dbReference>
<gene>
    <name evidence="5" type="ORF">CAEBREN_31577</name>
</gene>
<dbReference type="EMBL" id="GL379873">
    <property type="protein sequence ID" value="EGT58891.1"/>
    <property type="molecule type" value="Genomic_DNA"/>
</dbReference>
<accession>G0NEP3</accession>
<dbReference type="Pfam" id="PF00104">
    <property type="entry name" value="Hormone_recep"/>
    <property type="match status" value="1"/>
</dbReference>
<dbReference type="InParanoid" id="G0NEP3"/>
<evidence type="ECO:0000256" key="3">
    <source>
        <dbReference type="ARBA" id="ARBA00023170"/>
    </source>
</evidence>
<protein>
    <recommendedName>
        <fullName evidence="4">NR LBD domain-containing protein</fullName>
    </recommendedName>
</protein>
<dbReference type="HOGENOM" id="CLU_124611_0_0_1"/>
<name>G0NEP3_CAEBE</name>
<keyword evidence="1" id="KW-0805">Transcription regulation</keyword>
<evidence type="ECO:0000313" key="5">
    <source>
        <dbReference type="EMBL" id="EGT58891.1"/>
    </source>
</evidence>
<dbReference type="InterPro" id="IPR035500">
    <property type="entry name" value="NHR-like_dom_sf"/>
</dbReference>